<sequence length="141" mass="15986">MEPSNLSSGDIFLASARTLEFKYLFFENAAYILTNILQLDVAPSFSCLGTSKYDPIQRRYARNCIGEVIRLVRPTDKRSCLKMEVSNFLTCQKKIGSCVLPDVVVWMLWDRRLLLLLRCSCNCSVVVYHQSVSAVLGEAHD</sequence>
<keyword evidence="2" id="KW-1185">Reference proteome</keyword>
<evidence type="ECO:0000313" key="1">
    <source>
        <dbReference type="EMBL" id="KAG5530296.1"/>
    </source>
</evidence>
<dbReference type="Proteomes" id="UP000823749">
    <property type="component" value="Chromosome 9"/>
</dbReference>
<reference evidence="1" key="1">
    <citation type="submission" date="2020-08" db="EMBL/GenBank/DDBJ databases">
        <title>Plant Genome Project.</title>
        <authorList>
            <person name="Zhang R.-G."/>
        </authorList>
    </citation>
    <scope>NUCLEOTIDE SEQUENCE</scope>
    <source>
        <strain evidence="1">WSP0</strain>
        <tissue evidence="1">Leaf</tissue>
    </source>
</reference>
<protein>
    <submittedName>
        <fullName evidence="1">Uncharacterized protein</fullName>
    </submittedName>
</protein>
<dbReference type="AlphaFoldDB" id="A0AAV6INM6"/>
<dbReference type="EMBL" id="JACTNZ010000009">
    <property type="protein sequence ID" value="KAG5530296.1"/>
    <property type="molecule type" value="Genomic_DNA"/>
</dbReference>
<gene>
    <name evidence="1" type="ORF">RHGRI_025300</name>
</gene>
<comment type="caution">
    <text evidence="1">The sequence shown here is derived from an EMBL/GenBank/DDBJ whole genome shotgun (WGS) entry which is preliminary data.</text>
</comment>
<accession>A0AAV6INM6</accession>
<evidence type="ECO:0000313" key="2">
    <source>
        <dbReference type="Proteomes" id="UP000823749"/>
    </source>
</evidence>
<organism evidence="1 2">
    <name type="scientific">Rhododendron griersonianum</name>
    <dbReference type="NCBI Taxonomy" id="479676"/>
    <lineage>
        <taxon>Eukaryota</taxon>
        <taxon>Viridiplantae</taxon>
        <taxon>Streptophyta</taxon>
        <taxon>Embryophyta</taxon>
        <taxon>Tracheophyta</taxon>
        <taxon>Spermatophyta</taxon>
        <taxon>Magnoliopsida</taxon>
        <taxon>eudicotyledons</taxon>
        <taxon>Gunneridae</taxon>
        <taxon>Pentapetalae</taxon>
        <taxon>asterids</taxon>
        <taxon>Ericales</taxon>
        <taxon>Ericaceae</taxon>
        <taxon>Ericoideae</taxon>
        <taxon>Rhodoreae</taxon>
        <taxon>Rhododendron</taxon>
    </lineage>
</organism>
<proteinExistence type="predicted"/>
<name>A0AAV6INM6_9ERIC</name>